<dbReference type="GO" id="GO:0043565">
    <property type="term" value="F:sequence-specific DNA binding"/>
    <property type="evidence" value="ECO:0007669"/>
    <property type="project" value="TreeGrafter"/>
</dbReference>
<proteinExistence type="predicted"/>
<keyword evidence="6" id="KW-1185">Reference proteome</keyword>
<dbReference type="EMBL" id="LR593886">
    <property type="protein sequence ID" value="VTS01488.1"/>
    <property type="molecule type" value="Genomic_DNA"/>
</dbReference>
<sequence length="275" mass="30935">MVAALTRLTPPIKWHGGKHFLASKIVALMLPHTHYVEPFAGGLSVLLAKNPEGVSEVVNDLNGALANFWQVLRDEESFDRFRRRAEATPFSEQVWTEAMGLLHAAPVGIDPVKWAWAFFVGCRQSLAGRMDHFAPLSRSRTRRGMNEQASAWLGAIDGLGAVHARLKRVAILNRPALDVIRQQDGPNTLYYCDPPYLQETRASKDVYEHEMSVNEHVELLDALRACRGKVMISGYASELYDRKLADWTRHEFPVPNQAAGGKSKRLMTEIVWCNF</sequence>
<feature type="binding site" evidence="4">
    <location>
        <position position="14"/>
    </location>
    <ligand>
        <name>S-adenosyl-L-methionine</name>
        <dbReference type="ChEBI" id="CHEBI:59789"/>
    </ligand>
</feature>
<dbReference type="PANTHER" id="PTHR30481">
    <property type="entry name" value="DNA ADENINE METHYLASE"/>
    <property type="match status" value="1"/>
</dbReference>
<dbReference type="GO" id="GO:0006298">
    <property type="term" value="P:mismatch repair"/>
    <property type="evidence" value="ECO:0007669"/>
    <property type="project" value="TreeGrafter"/>
</dbReference>
<dbReference type="Gene3D" id="3.40.50.150">
    <property type="entry name" value="Vaccinia Virus protein VP39"/>
    <property type="match status" value="2"/>
</dbReference>
<name>A0A6P2DL72_9BACT</name>
<dbReference type="REBASE" id="377593">
    <property type="entry name" value="M.Gma9ORF78330P"/>
</dbReference>
<dbReference type="GO" id="GO:0032259">
    <property type="term" value="P:methylation"/>
    <property type="evidence" value="ECO:0007669"/>
    <property type="project" value="UniProtKB-KW"/>
</dbReference>
<dbReference type="Proteomes" id="UP000464178">
    <property type="component" value="Chromosome"/>
</dbReference>
<dbReference type="GO" id="GO:0009307">
    <property type="term" value="P:DNA restriction-modification system"/>
    <property type="evidence" value="ECO:0007669"/>
    <property type="project" value="InterPro"/>
</dbReference>
<feature type="binding site" evidence="4">
    <location>
        <position position="193"/>
    </location>
    <ligand>
        <name>S-adenosyl-L-methionine</name>
        <dbReference type="ChEBI" id="CHEBI:59789"/>
    </ligand>
</feature>
<evidence type="ECO:0000313" key="5">
    <source>
        <dbReference type="EMBL" id="VTS01488.1"/>
    </source>
</evidence>
<organism evidence="5 6">
    <name type="scientific">Gemmata massiliana</name>
    <dbReference type="NCBI Taxonomy" id="1210884"/>
    <lineage>
        <taxon>Bacteria</taxon>
        <taxon>Pseudomonadati</taxon>
        <taxon>Planctomycetota</taxon>
        <taxon>Planctomycetia</taxon>
        <taxon>Gemmatales</taxon>
        <taxon>Gemmataceae</taxon>
        <taxon>Gemmata</taxon>
    </lineage>
</organism>
<reference evidence="5 6" key="1">
    <citation type="submission" date="2019-05" db="EMBL/GenBank/DDBJ databases">
        <authorList>
            <consortium name="Science for Life Laboratories"/>
        </authorList>
    </citation>
    <scope>NUCLEOTIDE SEQUENCE [LARGE SCALE GENOMIC DNA]</scope>
    <source>
        <strain evidence="5">Soil9</strain>
    </source>
</reference>
<feature type="binding site" evidence="4">
    <location>
        <position position="60"/>
    </location>
    <ligand>
        <name>S-adenosyl-L-methionine</name>
        <dbReference type="ChEBI" id="CHEBI:59789"/>
    </ligand>
</feature>
<dbReference type="InterPro" id="IPR012327">
    <property type="entry name" value="MeTrfase_D12"/>
</dbReference>
<feature type="binding site" evidence="4">
    <location>
        <position position="18"/>
    </location>
    <ligand>
        <name>S-adenosyl-L-methionine</name>
        <dbReference type="ChEBI" id="CHEBI:59789"/>
    </ligand>
</feature>
<dbReference type="InterPro" id="IPR029063">
    <property type="entry name" value="SAM-dependent_MTases_sf"/>
</dbReference>
<dbReference type="InterPro" id="IPR012263">
    <property type="entry name" value="M_m6A_EcoRV"/>
</dbReference>
<dbReference type="PRINTS" id="PR00505">
    <property type="entry name" value="D12N6MTFRASE"/>
</dbReference>
<dbReference type="GO" id="GO:1904047">
    <property type="term" value="F:S-adenosyl-L-methionine binding"/>
    <property type="evidence" value="ECO:0007669"/>
    <property type="project" value="TreeGrafter"/>
</dbReference>
<evidence type="ECO:0000256" key="2">
    <source>
        <dbReference type="ARBA" id="ARBA00022679"/>
    </source>
</evidence>
<accession>A0A6P2DL72</accession>
<protein>
    <submittedName>
        <fullName evidence="5">Uncharacterized protein</fullName>
    </submittedName>
</protein>
<evidence type="ECO:0000256" key="1">
    <source>
        <dbReference type="ARBA" id="ARBA00022603"/>
    </source>
</evidence>
<dbReference type="KEGG" id="gms:SOIL9_78330"/>
<dbReference type="GO" id="GO:0009007">
    <property type="term" value="F:site-specific DNA-methyltransferase (adenine-specific) activity"/>
    <property type="evidence" value="ECO:0007669"/>
    <property type="project" value="UniProtKB-EC"/>
</dbReference>
<dbReference type="AlphaFoldDB" id="A0A6P2DL72"/>
<evidence type="ECO:0000313" key="6">
    <source>
        <dbReference type="Proteomes" id="UP000464178"/>
    </source>
</evidence>
<dbReference type="PIRSF" id="PIRSF000398">
    <property type="entry name" value="M_m6A_EcoRV"/>
    <property type="match status" value="1"/>
</dbReference>
<dbReference type="PANTHER" id="PTHR30481:SF4">
    <property type="entry name" value="SITE-SPECIFIC DNA-METHYLTRANSFERASE (ADENINE-SPECIFIC)"/>
    <property type="match status" value="1"/>
</dbReference>
<dbReference type="RefSeq" id="WP_162672463.1">
    <property type="nucleotide sequence ID" value="NZ_LR593886.1"/>
</dbReference>
<keyword evidence="2 5" id="KW-0808">Transferase</keyword>
<evidence type="ECO:0000256" key="4">
    <source>
        <dbReference type="PIRSR" id="PIRSR000398-1"/>
    </source>
</evidence>
<evidence type="ECO:0000256" key="3">
    <source>
        <dbReference type="ARBA" id="ARBA00022691"/>
    </source>
</evidence>
<dbReference type="Pfam" id="PF02086">
    <property type="entry name" value="MethyltransfD12"/>
    <property type="match status" value="2"/>
</dbReference>
<dbReference type="SUPFAM" id="SSF53335">
    <property type="entry name" value="S-adenosyl-L-methionine-dependent methyltransferases"/>
    <property type="match status" value="1"/>
</dbReference>
<gene>
    <name evidence="5" type="ORF">SOIL9_78330</name>
</gene>
<keyword evidence="3" id="KW-0949">S-adenosyl-L-methionine</keyword>
<keyword evidence="1 5" id="KW-0489">Methyltransferase</keyword>